<accession>A0A3P7IRN0</accession>
<feature type="non-terminal residue" evidence="1">
    <location>
        <position position="64"/>
    </location>
</feature>
<evidence type="ECO:0000313" key="2">
    <source>
        <dbReference type="Proteomes" id="UP000270094"/>
    </source>
</evidence>
<evidence type="ECO:0000313" key="1">
    <source>
        <dbReference type="EMBL" id="VDM72736.1"/>
    </source>
</evidence>
<dbReference type="OrthoDB" id="269173at2759"/>
<keyword evidence="2" id="KW-1185">Reference proteome</keyword>
<reference evidence="1 2" key="1">
    <citation type="submission" date="2018-11" db="EMBL/GenBank/DDBJ databases">
        <authorList>
            <consortium name="Pathogen Informatics"/>
        </authorList>
    </citation>
    <scope>NUCLEOTIDE SEQUENCE [LARGE SCALE GENOMIC DNA]</scope>
</reference>
<protein>
    <submittedName>
        <fullName evidence="1">Uncharacterized protein</fullName>
    </submittedName>
</protein>
<sequence>MSLLGQVNSLLSYLPELPFPKKKSCASVAPPVISQSSYHFADMSSIVRIAGLSGAMAVALGAYG</sequence>
<dbReference type="EMBL" id="UYYB01026973">
    <property type="protein sequence ID" value="VDM72736.1"/>
    <property type="molecule type" value="Genomic_DNA"/>
</dbReference>
<gene>
    <name evidence="1" type="ORF">SVUK_LOCUS7734</name>
</gene>
<dbReference type="AlphaFoldDB" id="A0A3P7IRN0"/>
<name>A0A3P7IRN0_STRVU</name>
<proteinExistence type="predicted"/>
<dbReference type="Proteomes" id="UP000270094">
    <property type="component" value="Unassembled WGS sequence"/>
</dbReference>
<organism evidence="1 2">
    <name type="scientific">Strongylus vulgaris</name>
    <name type="common">Blood worm</name>
    <dbReference type="NCBI Taxonomy" id="40348"/>
    <lineage>
        <taxon>Eukaryota</taxon>
        <taxon>Metazoa</taxon>
        <taxon>Ecdysozoa</taxon>
        <taxon>Nematoda</taxon>
        <taxon>Chromadorea</taxon>
        <taxon>Rhabditida</taxon>
        <taxon>Rhabditina</taxon>
        <taxon>Rhabditomorpha</taxon>
        <taxon>Strongyloidea</taxon>
        <taxon>Strongylidae</taxon>
        <taxon>Strongylus</taxon>
    </lineage>
</organism>